<dbReference type="Gene3D" id="3.30.530.20">
    <property type="match status" value="1"/>
</dbReference>
<organism evidence="1 2">
    <name type="scientific">Iris pallida</name>
    <name type="common">Sweet iris</name>
    <dbReference type="NCBI Taxonomy" id="29817"/>
    <lineage>
        <taxon>Eukaryota</taxon>
        <taxon>Viridiplantae</taxon>
        <taxon>Streptophyta</taxon>
        <taxon>Embryophyta</taxon>
        <taxon>Tracheophyta</taxon>
        <taxon>Spermatophyta</taxon>
        <taxon>Magnoliopsida</taxon>
        <taxon>Liliopsida</taxon>
        <taxon>Asparagales</taxon>
        <taxon>Iridaceae</taxon>
        <taxon>Iridoideae</taxon>
        <taxon>Irideae</taxon>
        <taxon>Iris</taxon>
    </lineage>
</organism>
<dbReference type="InterPro" id="IPR023393">
    <property type="entry name" value="START-like_dom_sf"/>
</dbReference>
<evidence type="ECO:0000313" key="1">
    <source>
        <dbReference type="EMBL" id="KAJ6821558.1"/>
    </source>
</evidence>
<dbReference type="Pfam" id="PF10604">
    <property type="entry name" value="Polyketide_cyc2"/>
    <property type="match status" value="1"/>
</dbReference>
<keyword evidence="2" id="KW-1185">Reference proteome</keyword>
<evidence type="ECO:0000313" key="2">
    <source>
        <dbReference type="Proteomes" id="UP001140949"/>
    </source>
</evidence>
<reference evidence="1" key="1">
    <citation type="journal article" date="2023" name="GigaByte">
        <title>Genome assembly of the bearded iris, Iris pallida Lam.</title>
        <authorList>
            <person name="Bruccoleri R.E."/>
            <person name="Oakeley E.J."/>
            <person name="Faust A.M.E."/>
            <person name="Altorfer M."/>
            <person name="Dessus-Babus S."/>
            <person name="Burckhardt D."/>
            <person name="Oertli M."/>
            <person name="Naumann U."/>
            <person name="Petersen F."/>
            <person name="Wong J."/>
        </authorList>
    </citation>
    <scope>NUCLEOTIDE SEQUENCE</scope>
    <source>
        <strain evidence="1">GSM-AAB239-AS_SAM_17_03QT</strain>
    </source>
</reference>
<dbReference type="AlphaFoldDB" id="A0AAX6FZN9"/>
<dbReference type="CDD" id="cd07821">
    <property type="entry name" value="PYR_PYL_RCAR_like"/>
    <property type="match status" value="1"/>
</dbReference>
<dbReference type="InterPro" id="IPR053249">
    <property type="entry name" value="LFS"/>
</dbReference>
<protein>
    <submittedName>
        <fullName evidence="1">Lachrymatory-factor synthase</fullName>
    </submittedName>
</protein>
<dbReference type="Proteomes" id="UP001140949">
    <property type="component" value="Unassembled WGS sequence"/>
</dbReference>
<comment type="caution">
    <text evidence="1">The sequence shown here is derived from an EMBL/GenBank/DDBJ whole genome shotgun (WGS) entry which is preliminary data.</text>
</comment>
<dbReference type="PANTHER" id="PTHR33789">
    <property type="entry name" value="LACHRYMATORY-FACTOR SYNTHASE"/>
    <property type="match status" value="1"/>
</dbReference>
<accession>A0AAX6FZN9</accession>
<dbReference type="EMBL" id="JANAVB010024997">
    <property type="protein sequence ID" value="KAJ6821558.1"/>
    <property type="molecule type" value="Genomic_DNA"/>
</dbReference>
<dbReference type="InterPro" id="IPR019587">
    <property type="entry name" value="Polyketide_cyclase/dehydratase"/>
</dbReference>
<proteinExistence type="predicted"/>
<gene>
    <name evidence="1" type="ORF">M6B38_391655</name>
</gene>
<name>A0AAX6FZN9_IRIPA</name>
<reference evidence="1" key="2">
    <citation type="submission" date="2023-04" db="EMBL/GenBank/DDBJ databases">
        <authorList>
            <person name="Bruccoleri R.E."/>
            <person name="Oakeley E.J."/>
            <person name="Faust A.-M."/>
            <person name="Dessus-Babus S."/>
            <person name="Altorfer M."/>
            <person name="Burckhardt D."/>
            <person name="Oertli M."/>
            <person name="Naumann U."/>
            <person name="Petersen F."/>
            <person name="Wong J."/>
        </authorList>
    </citation>
    <scope>NUCLEOTIDE SEQUENCE</scope>
    <source>
        <strain evidence="1">GSM-AAB239-AS_SAM_17_03QT</strain>
        <tissue evidence="1">Leaf</tissue>
    </source>
</reference>
<dbReference type="PANTHER" id="PTHR33789:SF11">
    <property type="entry name" value="OS05G0202300 PROTEIN"/>
    <property type="match status" value="1"/>
</dbReference>
<sequence>MEEKWEGVITSTKLPGVTPAQAWALLGDYYSLHKYFPSIVLSCSKVTELCDGKPGSFRYTTAILPGSPQLHWCKDRLVAMDAEGMSYTYEVIENSMGFGKMDVTLKVVPADGDGCMVQWTYDGEPAAGWTHDKFAALLHTGAGEMSKLVGEALAEEIAKIDGATTDGGVHK</sequence>
<dbReference type="SUPFAM" id="SSF55961">
    <property type="entry name" value="Bet v1-like"/>
    <property type="match status" value="1"/>
</dbReference>